<dbReference type="Proteomes" id="UP000465220">
    <property type="component" value="Unassembled WGS sequence"/>
</dbReference>
<feature type="domain" description="Copper-fist" evidence="9">
    <location>
        <begin position="1"/>
        <end position="39"/>
    </location>
</feature>
<dbReference type="PANTHER" id="PTHR28088">
    <property type="entry name" value="TRANSCRIPTIONAL ACTIVATOR HAA1-RELATED"/>
    <property type="match status" value="1"/>
</dbReference>
<name>A0ABQ0ZTS7_ASPLE</name>
<comment type="caution">
    <text evidence="10">The sequence shown here is derived from an EMBL/GenBank/DDBJ whole genome shotgun (WGS) entry which is preliminary data.</text>
</comment>
<keyword evidence="6" id="KW-0804">Transcription</keyword>
<evidence type="ECO:0000313" key="10">
    <source>
        <dbReference type="EMBL" id="GFF63919.1"/>
    </source>
</evidence>
<sequence length="268" mass="27746">MLIDGEKWACEACVRGHRVTTCKHNDRPLIRIARKGRPFLTCSVCNCTPCQAPEEHTKLRREAESKSQSSKKSSGRPSRPNSALQPIAPRPSLDSATPAASHAAIQAPLAGHPSAAGAVPARPGISPSPRSSTETDTRMGMSQSPGYTSGDSHAQRHPHPGARSTAPAAPIPVSLPVFTTAPPPLHFPLTCGSFATPALASVADIPVSMALMHGDAHGAGFLFADGAGGYAGDGVFSLDDLDVGVGVGGGAMMQSEWGDQFWLGDDSV</sequence>
<dbReference type="InterPro" id="IPR036395">
    <property type="entry name" value="Cu_fist_DNA-bd_dom_sf"/>
</dbReference>
<keyword evidence="5" id="KW-0805">Transcription regulation</keyword>
<accession>A0ABQ0ZTS7</accession>
<dbReference type="Gene3D" id="3.90.430.10">
    <property type="entry name" value="Copper fist DNA-binding domain"/>
    <property type="match status" value="1"/>
</dbReference>
<organism evidence="10 11">
    <name type="scientific">Aspergillus lentulus</name>
    <dbReference type="NCBI Taxonomy" id="293939"/>
    <lineage>
        <taxon>Eukaryota</taxon>
        <taxon>Fungi</taxon>
        <taxon>Dikarya</taxon>
        <taxon>Ascomycota</taxon>
        <taxon>Pezizomycotina</taxon>
        <taxon>Eurotiomycetes</taxon>
        <taxon>Eurotiomycetidae</taxon>
        <taxon>Eurotiales</taxon>
        <taxon>Aspergillaceae</taxon>
        <taxon>Aspergillus</taxon>
        <taxon>Aspergillus subgen. Fumigati</taxon>
    </lineage>
</organism>
<keyword evidence="4" id="KW-0186">Copper</keyword>
<dbReference type="InterPro" id="IPR051763">
    <property type="entry name" value="Copper_Homeo_Regul"/>
</dbReference>
<evidence type="ECO:0000256" key="8">
    <source>
        <dbReference type="SAM" id="MobiDB-lite"/>
    </source>
</evidence>
<keyword evidence="7" id="KW-0539">Nucleus</keyword>
<feature type="region of interest" description="Disordered" evidence="8">
    <location>
        <begin position="55"/>
        <end position="168"/>
    </location>
</feature>
<keyword evidence="10" id="KW-0238">DNA-binding</keyword>
<evidence type="ECO:0000256" key="1">
    <source>
        <dbReference type="ARBA" id="ARBA00004123"/>
    </source>
</evidence>
<dbReference type="SUPFAM" id="SSF57879">
    <property type="entry name" value="Zinc domain conserved in yeast copper-regulated transcription factors"/>
    <property type="match status" value="1"/>
</dbReference>
<keyword evidence="11" id="KW-1185">Reference proteome</keyword>
<evidence type="ECO:0000256" key="2">
    <source>
        <dbReference type="ARBA" id="ARBA00022723"/>
    </source>
</evidence>
<proteinExistence type="predicted"/>
<evidence type="ECO:0000256" key="5">
    <source>
        <dbReference type="ARBA" id="ARBA00023015"/>
    </source>
</evidence>
<dbReference type="SMART" id="SM00412">
    <property type="entry name" value="Cu_FIST"/>
    <property type="match status" value="1"/>
</dbReference>
<reference evidence="10 11" key="1">
    <citation type="submission" date="2020-01" db="EMBL/GenBank/DDBJ databases">
        <title>Draft genome sequence of Aspergillus lentulus IFM 60648.</title>
        <authorList>
            <person name="Takahashi H."/>
            <person name="Yaguchi T."/>
        </authorList>
    </citation>
    <scope>NUCLEOTIDE SEQUENCE [LARGE SCALE GENOMIC DNA]</scope>
    <source>
        <strain evidence="10 11">IFM 60648</strain>
    </source>
</reference>
<dbReference type="SMART" id="SM01090">
    <property type="entry name" value="Copper-fist"/>
    <property type="match status" value="1"/>
</dbReference>
<dbReference type="EMBL" id="BLKI01000004">
    <property type="protein sequence ID" value="GFF63919.1"/>
    <property type="molecule type" value="Genomic_DNA"/>
</dbReference>
<dbReference type="PROSITE" id="PS50073">
    <property type="entry name" value="COPPER_FIST_2"/>
    <property type="match status" value="1"/>
</dbReference>
<evidence type="ECO:0000259" key="9">
    <source>
        <dbReference type="PROSITE" id="PS50073"/>
    </source>
</evidence>
<evidence type="ECO:0000256" key="6">
    <source>
        <dbReference type="ARBA" id="ARBA00023163"/>
    </source>
</evidence>
<evidence type="ECO:0000313" key="11">
    <source>
        <dbReference type="Proteomes" id="UP000465220"/>
    </source>
</evidence>
<gene>
    <name evidence="10" type="ORF">IFM60648_01086</name>
</gene>
<dbReference type="Pfam" id="PF00649">
    <property type="entry name" value="Copper-fist"/>
    <property type="match status" value="1"/>
</dbReference>
<evidence type="ECO:0000256" key="4">
    <source>
        <dbReference type="ARBA" id="ARBA00023008"/>
    </source>
</evidence>
<evidence type="ECO:0000256" key="7">
    <source>
        <dbReference type="ARBA" id="ARBA00023242"/>
    </source>
</evidence>
<feature type="compositionally biased region" description="Basic and acidic residues" evidence="8">
    <location>
        <begin position="55"/>
        <end position="65"/>
    </location>
</feature>
<comment type="subcellular location">
    <subcellularLocation>
        <location evidence="1">Nucleus</location>
    </subcellularLocation>
</comment>
<keyword evidence="2" id="KW-0479">Metal-binding</keyword>
<keyword evidence="3" id="KW-0862">Zinc</keyword>
<dbReference type="InterPro" id="IPR001083">
    <property type="entry name" value="Cu_fist_DNA-bd_dom"/>
</dbReference>
<dbReference type="PRINTS" id="PR00617">
    <property type="entry name" value="COPPERFIST"/>
</dbReference>
<protein>
    <submittedName>
        <fullName evidence="10">Cu-dependent DNA-binding protein, putative</fullName>
    </submittedName>
</protein>
<evidence type="ECO:0000256" key="3">
    <source>
        <dbReference type="ARBA" id="ARBA00022833"/>
    </source>
</evidence>
<feature type="compositionally biased region" description="Polar residues" evidence="8">
    <location>
        <begin position="128"/>
        <end position="152"/>
    </location>
</feature>
<feature type="compositionally biased region" description="Polar residues" evidence="8">
    <location>
        <begin position="75"/>
        <end position="84"/>
    </location>
</feature>
<dbReference type="GO" id="GO:0003677">
    <property type="term" value="F:DNA binding"/>
    <property type="evidence" value="ECO:0007669"/>
    <property type="project" value="UniProtKB-KW"/>
</dbReference>
<dbReference type="PANTHER" id="PTHR28088:SF5">
    <property type="entry name" value="TRANSCRIPTIONAL ACTIVATOR HAA1-RELATED"/>
    <property type="match status" value="1"/>
</dbReference>